<protein>
    <submittedName>
        <fullName evidence="1">Uncharacterized protein</fullName>
    </submittedName>
</protein>
<gene>
    <name evidence="1" type="ORF">VFH_I225200</name>
</gene>
<name>A0AAV0YJ25_VICFA</name>
<proteinExistence type="predicted"/>
<keyword evidence="2" id="KW-1185">Reference proteome</keyword>
<dbReference type="Proteomes" id="UP001157006">
    <property type="component" value="Chromosome 1L"/>
</dbReference>
<evidence type="ECO:0000313" key="1">
    <source>
        <dbReference type="EMBL" id="CAI8585826.1"/>
    </source>
</evidence>
<reference evidence="1 2" key="1">
    <citation type="submission" date="2023-01" db="EMBL/GenBank/DDBJ databases">
        <authorList>
            <person name="Kreplak J."/>
        </authorList>
    </citation>
    <scope>NUCLEOTIDE SEQUENCE [LARGE SCALE GENOMIC DNA]</scope>
</reference>
<dbReference type="AlphaFoldDB" id="A0AAV0YJ25"/>
<organism evidence="1 2">
    <name type="scientific">Vicia faba</name>
    <name type="common">Broad bean</name>
    <name type="synonym">Faba vulgaris</name>
    <dbReference type="NCBI Taxonomy" id="3906"/>
    <lineage>
        <taxon>Eukaryota</taxon>
        <taxon>Viridiplantae</taxon>
        <taxon>Streptophyta</taxon>
        <taxon>Embryophyta</taxon>
        <taxon>Tracheophyta</taxon>
        <taxon>Spermatophyta</taxon>
        <taxon>Magnoliopsida</taxon>
        <taxon>eudicotyledons</taxon>
        <taxon>Gunneridae</taxon>
        <taxon>Pentapetalae</taxon>
        <taxon>rosids</taxon>
        <taxon>fabids</taxon>
        <taxon>Fabales</taxon>
        <taxon>Fabaceae</taxon>
        <taxon>Papilionoideae</taxon>
        <taxon>50 kb inversion clade</taxon>
        <taxon>NPAAA clade</taxon>
        <taxon>Hologalegina</taxon>
        <taxon>IRL clade</taxon>
        <taxon>Fabeae</taxon>
        <taxon>Vicia</taxon>
    </lineage>
</organism>
<sequence>MILLHMSSITLLQKTPEKSFSRFEIPLNLRKKVRRRARQKKGGEYTSKSTQEVAEKIDSLVQEAEKGAIVPDGRNDILSLAIGTSEHGEEEDIRCFREKDVQYELQQQCLGVPNILDVMVLTLTGTVYLKLPKA</sequence>
<accession>A0AAV0YJ25</accession>
<evidence type="ECO:0000313" key="2">
    <source>
        <dbReference type="Proteomes" id="UP001157006"/>
    </source>
</evidence>
<dbReference type="EMBL" id="OX451736">
    <property type="protein sequence ID" value="CAI8585826.1"/>
    <property type="molecule type" value="Genomic_DNA"/>
</dbReference>